<evidence type="ECO:0000256" key="7">
    <source>
        <dbReference type="PROSITE-ProRule" id="PRU10141"/>
    </source>
</evidence>
<dbReference type="InterPro" id="IPR011009">
    <property type="entry name" value="Kinase-like_dom_sf"/>
</dbReference>
<dbReference type="InParanoid" id="A0A6P8YDP1"/>
<feature type="compositionally biased region" description="Low complexity" evidence="8">
    <location>
        <begin position="265"/>
        <end position="279"/>
    </location>
</feature>
<dbReference type="SUPFAM" id="SSF56112">
    <property type="entry name" value="Protein kinase-like (PK-like)"/>
    <property type="match status" value="1"/>
</dbReference>
<feature type="region of interest" description="Disordered" evidence="8">
    <location>
        <begin position="265"/>
        <end position="290"/>
    </location>
</feature>
<keyword evidence="3" id="KW-0808">Transferase</keyword>
<evidence type="ECO:0000256" key="3">
    <source>
        <dbReference type="ARBA" id="ARBA00022679"/>
    </source>
</evidence>
<keyword evidence="5" id="KW-0418">Kinase</keyword>
<evidence type="ECO:0000256" key="8">
    <source>
        <dbReference type="SAM" id="MobiDB-lite"/>
    </source>
</evidence>
<dbReference type="InterPro" id="IPR017441">
    <property type="entry name" value="Protein_kinase_ATP_BS"/>
</dbReference>
<evidence type="ECO:0000313" key="10">
    <source>
        <dbReference type="Proteomes" id="UP000515158"/>
    </source>
</evidence>
<evidence type="ECO:0000256" key="1">
    <source>
        <dbReference type="ARBA" id="ARBA00006692"/>
    </source>
</evidence>
<keyword evidence="4 7" id="KW-0547">Nucleotide-binding</keyword>
<dbReference type="RefSeq" id="XP_034234531.1">
    <property type="nucleotide sequence ID" value="XM_034378640.1"/>
</dbReference>
<dbReference type="Pfam" id="PF00069">
    <property type="entry name" value="Pkinase"/>
    <property type="match status" value="1"/>
</dbReference>
<gene>
    <name evidence="11" type="primary">LOC117641377</name>
</gene>
<name>A0A6P8YDP1_THRPL</name>
<organism evidence="11">
    <name type="scientific">Thrips palmi</name>
    <name type="common">Melon thrips</name>
    <dbReference type="NCBI Taxonomy" id="161013"/>
    <lineage>
        <taxon>Eukaryota</taxon>
        <taxon>Metazoa</taxon>
        <taxon>Ecdysozoa</taxon>
        <taxon>Arthropoda</taxon>
        <taxon>Hexapoda</taxon>
        <taxon>Insecta</taxon>
        <taxon>Pterygota</taxon>
        <taxon>Neoptera</taxon>
        <taxon>Paraneoptera</taxon>
        <taxon>Thysanoptera</taxon>
        <taxon>Terebrantia</taxon>
        <taxon>Thripoidea</taxon>
        <taxon>Thripidae</taxon>
        <taxon>Thrips</taxon>
    </lineage>
</organism>
<dbReference type="PROSITE" id="PS00107">
    <property type="entry name" value="PROTEIN_KINASE_ATP"/>
    <property type="match status" value="1"/>
</dbReference>
<dbReference type="PROSITE" id="PS50011">
    <property type="entry name" value="PROTEIN_KINASE_DOM"/>
    <property type="match status" value="1"/>
</dbReference>
<reference evidence="11" key="1">
    <citation type="submission" date="2025-08" db="UniProtKB">
        <authorList>
            <consortium name="RefSeq"/>
        </authorList>
    </citation>
    <scope>IDENTIFICATION</scope>
    <source>
        <tissue evidence="11">Total insect</tissue>
    </source>
</reference>
<evidence type="ECO:0000313" key="11">
    <source>
        <dbReference type="RefSeq" id="XP_034234531.1"/>
    </source>
</evidence>
<sequence length="409" mass="44386">MCAGSTVFGRCLGVAFRRRAPVWFDLQPASGFGPLSSPPGDRDRYTMVELGLPLGPPAEGGAGRAATRHLHDSYILGELLGRGATSTVYKCLFKGKRECACKILKKSALDRRRVDNELPDLRELRHPNMVEIRDVFETADELTLVLELAEGAELLERIAERGFYSEQTAARAVRQILGALQCLHSRGHAHRALRPEKLVFASEAEEAPLKLLAVGLGVNHLLPTAPPYCAPEANKGEGAGPASDMWSLGVVAYILLCGFEPFASENGGSSSGQPGQGEPTEPLGHHALHFPGPWWDEVSDSAKDLVTQLLQVDPASRPTAEECLQHPWVRGDTPRTQHMDATVRSLREFNARRKFRAATQAVVATQRLVSPEKRLSRVLGPLGPPSPQEEAPAAPAAPPSVHDDKRGRC</sequence>
<evidence type="ECO:0000256" key="5">
    <source>
        <dbReference type="ARBA" id="ARBA00022777"/>
    </source>
</evidence>
<dbReference type="GeneID" id="117641377"/>
<dbReference type="GO" id="GO:0004674">
    <property type="term" value="F:protein serine/threonine kinase activity"/>
    <property type="evidence" value="ECO:0007669"/>
    <property type="project" value="UniProtKB-KW"/>
</dbReference>
<dbReference type="AlphaFoldDB" id="A0A6P8YDP1"/>
<feature type="domain" description="Protein kinase" evidence="9">
    <location>
        <begin position="74"/>
        <end position="329"/>
    </location>
</feature>
<keyword evidence="2" id="KW-0723">Serine/threonine-protein kinase</keyword>
<protein>
    <submittedName>
        <fullName evidence="11">Calcium/calmodulin-dependent protein kinase type IV-like isoform X1</fullName>
    </submittedName>
</protein>
<evidence type="ECO:0000256" key="6">
    <source>
        <dbReference type="ARBA" id="ARBA00022840"/>
    </source>
</evidence>
<feature type="binding site" evidence="7">
    <location>
        <position position="102"/>
    </location>
    <ligand>
        <name>ATP</name>
        <dbReference type="ChEBI" id="CHEBI:30616"/>
    </ligand>
</feature>
<evidence type="ECO:0000256" key="4">
    <source>
        <dbReference type="ARBA" id="ARBA00022741"/>
    </source>
</evidence>
<dbReference type="PANTHER" id="PTHR24349">
    <property type="entry name" value="SERINE/THREONINE-PROTEIN KINASE"/>
    <property type="match status" value="1"/>
</dbReference>
<dbReference type="Gene3D" id="3.30.200.20">
    <property type="entry name" value="Phosphorylase Kinase, domain 1"/>
    <property type="match status" value="1"/>
</dbReference>
<keyword evidence="10" id="KW-1185">Reference proteome</keyword>
<keyword evidence="6 7" id="KW-0067">ATP-binding</keyword>
<evidence type="ECO:0000259" key="9">
    <source>
        <dbReference type="PROSITE" id="PS50011"/>
    </source>
</evidence>
<dbReference type="Proteomes" id="UP000515158">
    <property type="component" value="Unplaced"/>
</dbReference>
<dbReference type="OrthoDB" id="40902at2759"/>
<dbReference type="KEGG" id="tpal:117641377"/>
<dbReference type="GO" id="GO:0005524">
    <property type="term" value="F:ATP binding"/>
    <property type="evidence" value="ECO:0007669"/>
    <property type="project" value="UniProtKB-UniRule"/>
</dbReference>
<dbReference type="InterPro" id="IPR000719">
    <property type="entry name" value="Prot_kinase_dom"/>
</dbReference>
<feature type="region of interest" description="Disordered" evidence="8">
    <location>
        <begin position="370"/>
        <end position="409"/>
    </location>
</feature>
<evidence type="ECO:0000256" key="2">
    <source>
        <dbReference type="ARBA" id="ARBA00022527"/>
    </source>
</evidence>
<comment type="similarity">
    <text evidence="1">Belongs to the protein kinase superfamily. CAMK Ser/Thr protein kinase family.</text>
</comment>
<dbReference type="Gene3D" id="1.10.510.10">
    <property type="entry name" value="Transferase(Phosphotransferase) domain 1"/>
    <property type="match status" value="1"/>
</dbReference>
<proteinExistence type="inferred from homology"/>
<accession>A0A6P8YDP1</accession>
<dbReference type="InterPro" id="IPR050205">
    <property type="entry name" value="CDPK_Ser/Thr_kinases"/>
</dbReference>